<dbReference type="EMBL" id="SSOP01000049">
    <property type="protein sequence ID" value="KAB5592958.1"/>
    <property type="molecule type" value="Genomic_DNA"/>
</dbReference>
<accession>A0A5N5QN01</accession>
<feature type="region of interest" description="Disordered" evidence="1">
    <location>
        <begin position="83"/>
        <end position="102"/>
    </location>
</feature>
<organism evidence="3 4">
    <name type="scientific">Ceratobasidium theobromae</name>
    <dbReference type="NCBI Taxonomy" id="1582974"/>
    <lineage>
        <taxon>Eukaryota</taxon>
        <taxon>Fungi</taxon>
        <taxon>Dikarya</taxon>
        <taxon>Basidiomycota</taxon>
        <taxon>Agaricomycotina</taxon>
        <taxon>Agaricomycetes</taxon>
        <taxon>Cantharellales</taxon>
        <taxon>Ceratobasidiaceae</taxon>
        <taxon>Ceratobasidium</taxon>
    </lineage>
</organism>
<keyword evidence="2" id="KW-0732">Signal</keyword>
<evidence type="ECO:0008006" key="5">
    <source>
        <dbReference type="Google" id="ProtNLM"/>
    </source>
</evidence>
<evidence type="ECO:0000313" key="3">
    <source>
        <dbReference type="EMBL" id="KAB5592958.1"/>
    </source>
</evidence>
<feature type="signal peptide" evidence="2">
    <location>
        <begin position="1"/>
        <end position="17"/>
    </location>
</feature>
<dbReference type="Proteomes" id="UP000383932">
    <property type="component" value="Unassembled WGS sequence"/>
</dbReference>
<evidence type="ECO:0000256" key="2">
    <source>
        <dbReference type="SAM" id="SignalP"/>
    </source>
</evidence>
<feature type="chain" id="PRO_5024411879" description="Effector protein" evidence="2">
    <location>
        <begin position="18"/>
        <end position="158"/>
    </location>
</feature>
<gene>
    <name evidence="3" type="ORF">CTheo_3593</name>
</gene>
<dbReference type="AlphaFoldDB" id="A0A5N5QN01"/>
<reference evidence="3 4" key="1">
    <citation type="journal article" date="2019" name="Fungal Biol. Biotechnol.">
        <title>Draft genome sequence of fastidious pathogen Ceratobasidium theobromae, which causes vascular-streak dieback in Theobroma cacao.</title>
        <authorList>
            <person name="Ali S.S."/>
            <person name="Asman A."/>
            <person name="Shao J."/>
            <person name="Firmansyah A.P."/>
            <person name="Susilo A.W."/>
            <person name="Rosmana A."/>
            <person name="McMahon P."/>
            <person name="Junaid M."/>
            <person name="Guest D."/>
            <person name="Kheng T.Y."/>
            <person name="Meinhardt L.W."/>
            <person name="Bailey B.A."/>
        </authorList>
    </citation>
    <scope>NUCLEOTIDE SEQUENCE [LARGE SCALE GENOMIC DNA]</scope>
    <source>
        <strain evidence="3 4">CT2</strain>
    </source>
</reference>
<keyword evidence="4" id="KW-1185">Reference proteome</keyword>
<evidence type="ECO:0000256" key="1">
    <source>
        <dbReference type="SAM" id="MobiDB-lite"/>
    </source>
</evidence>
<proteinExistence type="predicted"/>
<name>A0A5N5QN01_9AGAM</name>
<sequence>MKLGPFSALLFVSLALALPRSVPPELSLATSTASLEKSPGYGELAIMATSAFISVLITHSSPTRLSLSLWNAVSGYKLLETSQATPDASQPDKHGKSPAPEIVSTISPRPVITVQWTGASPTALDAAYRIHASLYPRMIVVMGMELGTLFESPAPSAP</sequence>
<comment type="caution">
    <text evidence="3">The sequence shown here is derived from an EMBL/GenBank/DDBJ whole genome shotgun (WGS) entry which is preliminary data.</text>
</comment>
<evidence type="ECO:0000313" key="4">
    <source>
        <dbReference type="Proteomes" id="UP000383932"/>
    </source>
</evidence>
<protein>
    <recommendedName>
        <fullName evidence="5">Effector protein</fullName>
    </recommendedName>
</protein>